<evidence type="ECO:0000313" key="4">
    <source>
        <dbReference type="Proteomes" id="UP000027604"/>
    </source>
</evidence>
<evidence type="ECO:0000313" key="3">
    <source>
        <dbReference type="EMBL" id="CDG82810.1"/>
    </source>
</evidence>
<dbReference type="RefSeq" id="WP_081905326.1">
    <property type="nucleotide sequence ID" value="NZ_BCTH01000028.1"/>
</dbReference>
<evidence type="ECO:0000256" key="1">
    <source>
        <dbReference type="ARBA" id="ARBA00023098"/>
    </source>
</evidence>
<dbReference type="Gene3D" id="3.40.1090.10">
    <property type="entry name" value="Cytosolic phospholipase A2 catalytic domain"/>
    <property type="match status" value="2"/>
</dbReference>
<dbReference type="OrthoDB" id="100544at2"/>
<keyword evidence="4" id="KW-1185">Reference proteome</keyword>
<evidence type="ECO:0000259" key="2">
    <source>
        <dbReference type="Pfam" id="PF01734"/>
    </source>
</evidence>
<keyword evidence="1" id="KW-0443">Lipid metabolism</keyword>
<dbReference type="eggNOG" id="COG1752">
    <property type="taxonomic scope" value="Bacteria"/>
</dbReference>
<protein>
    <submittedName>
        <fullName evidence="3">Patatin-like phospholipase family protein</fullName>
    </submittedName>
</protein>
<dbReference type="EMBL" id="HG322949">
    <property type="protein sequence ID" value="CDG82810.1"/>
    <property type="molecule type" value="Genomic_DNA"/>
</dbReference>
<proteinExistence type="predicted"/>
<dbReference type="SUPFAM" id="SSF52151">
    <property type="entry name" value="FabD/lysophospholipase-like"/>
    <property type="match status" value="1"/>
</dbReference>
<dbReference type="Pfam" id="PF01734">
    <property type="entry name" value="Patatin"/>
    <property type="match status" value="1"/>
</dbReference>
<dbReference type="InterPro" id="IPR016035">
    <property type="entry name" value="Acyl_Trfase/lysoPLipase"/>
</dbReference>
<gene>
    <name evidence="3" type="ORF">GJA_2175</name>
</gene>
<dbReference type="HOGENOM" id="CLU_046839_1_0_4"/>
<dbReference type="PATRIC" id="fig|1349767.4.peg.3933"/>
<name>W0V5B5_9BURK</name>
<dbReference type="KEGG" id="jag:GJA_2175"/>
<accession>W0V5B5</accession>
<sequence length="366" mass="39853">MMAETGTGLALSGGGFRAALFNLGSLWRLNELGMLSSVKRITSVSGGSITNAVLALHWPELHFSGGIADNFSTVVAQPLMRFCLKGIDISAGLSGLFSPRSGIGGQLEARYRQGLFGAATLQDLPDESRNPAFVFYATSLQTGASVRMSRKYLADYKLGMLDLPALPLARVVAASSGFPPWLSPVYIDTDPCQWRITQGALRSGDPALRRRMVLTDGGVYDNMGLESVWRRYDTVLVSDAGKPFAINPTPSSSWPRQLLRVLDICTEQQRALRKRQLLGELHNGVRKGAYWGIASAIGNYGLADPMSQDSARSRQLAGIRTRLNRFSEEEQGMLVNWGYALADAALRRHLARGSKAGAWPFPQFAL</sequence>
<dbReference type="AlphaFoldDB" id="W0V5B5"/>
<dbReference type="STRING" id="1349767.GJA_2175"/>
<dbReference type="GO" id="GO:0006629">
    <property type="term" value="P:lipid metabolic process"/>
    <property type="evidence" value="ECO:0007669"/>
    <property type="project" value="UniProtKB-KW"/>
</dbReference>
<dbReference type="Proteomes" id="UP000027604">
    <property type="component" value="Chromosome I"/>
</dbReference>
<organism evidence="3 4">
    <name type="scientific">Janthinobacterium agaricidamnosum NBRC 102515 = DSM 9628</name>
    <dbReference type="NCBI Taxonomy" id="1349767"/>
    <lineage>
        <taxon>Bacteria</taxon>
        <taxon>Pseudomonadati</taxon>
        <taxon>Pseudomonadota</taxon>
        <taxon>Betaproteobacteria</taxon>
        <taxon>Burkholderiales</taxon>
        <taxon>Oxalobacteraceae</taxon>
        <taxon>Janthinobacterium</taxon>
    </lineage>
</organism>
<feature type="domain" description="PNPLA" evidence="2">
    <location>
        <begin position="9"/>
        <end position="229"/>
    </location>
</feature>
<reference evidence="3 4" key="1">
    <citation type="journal article" date="2015" name="Genome Announc.">
        <title>Genome Sequence of Mushroom Soft-Rot Pathogen Janthinobacterium agaricidamnosum.</title>
        <authorList>
            <person name="Graupner K."/>
            <person name="Lackner G."/>
            <person name="Hertweck C."/>
        </authorList>
    </citation>
    <scope>NUCLEOTIDE SEQUENCE [LARGE SCALE GENOMIC DNA]</scope>
    <source>
        <strain evidence="4">NBRC 102515 / DSM 9628</strain>
    </source>
</reference>
<dbReference type="InterPro" id="IPR002641">
    <property type="entry name" value="PNPLA_dom"/>
</dbReference>